<dbReference type="InterPro" id="IPR051400">
    <property type="entry name" value="HAD-like_hydrolase"/>
</dbReference>
<evidence type="ECO:0000313" key="6">
    <source>
        <dbReference type="Proteomes" id="UP000287171"/>
    </source>
</evidence>
<keyword evidence="2" id="KW-0479">Metal-binding</keyword>
<accession>A0A402B887</accession>
<dbReference type="GO" id="GO:0044281">
    <property type="term" value="P:small molecule metabolic process"/>
    <property type="evidence" value="ECO:0007669"/>
    <property type="project" value="UniProtKB-ARBA"/>
</dbReference>
<dbReference type="RefSeq" id="WP_126627944.1">
    <property type="nucleotide sequence ID" value="NZ_BIFT01000001.1"/>
</dbReference>
<evidence type="ECO:0000256" key="3">
    <source>
        <dbReference type="ARBA" id="ARBA00022801"/>
    </source>
</evidence>
<evidence type="ECO:0000256" key="4">
    <source>
        <dbReference type="ARBA" id="ARBA00022842"/>
    </source>
</evidence>
<dbReference type="InterPro" id="IPR036412">
    <property type="entry name" value="HAD-like_sf"/>
</dbReference>
<dbReference type="SFLD" id="SFLDS00003">
    <property type="entry name" value="Haloacid_Dehalogenase"/>
    <property type="match status" value="1"/>
</dbReference>
<dbReference type="EMBL" id="BIFT01000001">
    <property type="protein sequence ID" value="GCE27623.1"/>
    <property type="molecule type" value="Genomic_DNA"/>
</dbReference>
<comment type="caution">
    <text evidence="5">The sequence shown here is derived from an EMBL/GenBank/DDBJ whole genome shotgun (WGS) entry which is preliminary data.</text>
</comment>
<reference evidence="6" key="1">
    <citation type="submission" date="2018-12" db="EMBL/GenBank/DDBJ databases">
        <title>Tengunoibacter tsumagoiensis gen. nov., sp. nov., Dictyobacter kobayashii sp. nov., D. alpinus sp. nov., and D. joshuensis sp. nov. and description of Dictyobacteraceae fam. nov. within the order Ktedonobacterales isolated from Tengu-no-mugimeshi.</title>
        <authorList>
            <person name="Wang C.M."/>
            <person name="Zheng Y."/>
            <person name="Sakai Y."/>
            <person name="Toyoda A."/>
            <person name="Minakuchi Y."/>
            <person name="Abe K."/>
            <person name="Yokota A."/>
            <person name="Yabe S."/>
        </authorList>
    </citation>
    <scope>NUCLEOTIDE SEQUENCE [LARGE SCALE GENOMIC DNA]</scope>
    <source>
        <strain evidence="6">Uno16</strain>
    </source>
</reference>
<dbReference type="NCBIfam" id="TIGR01549">
    <property type="entry name" value="HAD-SF-IA-v1"/>
    <property type="match status" value="1"/>
</dbReference>
<dbReference type="GO" id="GO:0046872">
    <property type="term" value="F:metal ion binding"/>
    <property type="evidence" value="ECO:0007669"/>
    <property type="project" value="UniProtKB-KW"/>
</dbReference>
<evidence type="ECO:0000313" key="5">
    <source>
        <dbReference type="EMBL" id="GCE27623.1"/>
    </source>
</evidence>
<keyword evidence="4" id="KW-0460">Magnesium</keyword>
<evidence type="ECO:0000256" key="2">
    <source>
        <dbReference type="ARBA" id="ARBA00022723"/>
    </source>
</evidence>
<dbReference type="InterPro" id="IPR006439">
    <property type="entry name" value="HAD-SF_hydro_IA"/>
</dbReference>
<dbReference type="PRINTS" id="PR00413">
    <property type="entry name" value="HADHALOGNASE"/>
</dbReference>
<dbReference type="InterPro" id="IPR023214">
    <property type="entry name" value="HAD_sf"/>
</dbReference>
<dbReference type="GO" id="GO:0016791">
    <property type="term" value="F:phosphatase activity"/>
    <property type="evidence" value="ECO:0007669"/>
    <property type="project" value="TreeGrafter"/>
</dbReference>
<gene>
    <name evidence="5" type="ORF">KDA_31070</name>
</gene>
<dbReference type="PANTHER" id="PTHR46470:SF2">
    <property type="entry name" value="GLYCERALDEHYDE 3-PHOSPHATE PHOSPHATASE"/>
    <property type="match status" value="1"/>
</dbReference>
<dbReference type="SFLD" id="SFLDG01129">
    <property type="entry name" value="C1.5:_HAD__Beta-PGM__Phosphata"/>
    <property type="match status" value="1"/>
</dbReference>
<evidence type="ECO:0008006" key="7">
    <source>
        <dbReference type="Google" id="ProtNLM"/>
    </source>
</evidence>
<keyword evidence="6" id="KW-1185">Reference proteome</keyword>
<protein>
    <recommendedName>
        <fullName evidence="7">Haloacid dehalogenase</fullName>
    </recommendedName>
</protein>
<dbReference type="PANTHER" id="PTHR46470">
    <property type="entry name" value="N-ACYLNEURAMINATE-9-PHOSPHATASE"/>
    <property type="match status" value="1"/>
</dbReference>
<organism evidence="5 6">
    <name type="scientific">Dictyobacter alpinus</name>
    <dbReference type="NCBI Taxonomy" id="2014873"/>
    <lineage>
        <taxon>Bacteria</taxon>
        <taxon>Bacillati</taxon>
        <taxon>Chloroflexota</taxon>
        <taxon>Ktedonobacteria</taxon>
        <taxon>Ktedonobacterales</taxon>
        <taxon>Dictyobacteraceae</taxon>
        <taxon>Dictyobacter</taxon>
    </lineage>
</organism>
<name>A0A402B887_9CHLR</name>
<comment type="cofactor">
    <cofactor evidence="1">
        <name>Mg(2+)</name>
        <dbReference type="ChEBI" id="CHEBI:18420"/>
    </cofactor>
</comment>
<keyword evidence="3" id="KW-0378">Hydrolase</keyword>
<dbReference type="Gene3D" id="3.40.50.1000">
    <property type="entry name" value="HAD superfamily/HAD-like"/>
    <property type="match status" value="1"/>
</dbReference>
<proteinExistence type="predicted"/>
<dbReference type="AlphaFoldDB" id="A0A402B887"/>
<dbReference type="Proteomes" id="UP000287171">
    <property type="component" value="Unassembled WGS sequence"/>
</dbReference>
<dbReference type="Pfam" id="PF00702">
    <property type="entry name" value="Hydrolase"/>
    <property type="match status" value="1"/>
</dbReference>
<dbReference type="OrthoDB" id="9795007at2"/>
<evidence type="ECO:0000256" key="1">
    <source>
        <dbReference type="ARBA" id="ARBA00001946"/>
    </source>
</evidence>
<dbReference type="SUPFAM" id="SSF56784">
    <property type="entry name" value="HAD-like"/>
    <property type="match status" value="1"/>
</dbReference>
<sequence>MKYQAVIFDLFGTLVDNISLQQSHLVLAEMAHILRIPEQEFITTWIIDTWYVRACGNFSSLEASVEHICHLLNTHAKTNQIQHVCHLWSNFTLKLLHPRPDVIRILTHLHSIGYKLGLISDCAIEVQLHWPHTSLAHLIDTSILSCAVKIKKPDARIYQLACERLNVDPKHCLYIGDGSSHELSGAANAGLYPVLLTGSDNDKDAIRPDAEIWQGPSISLISDVMTLIS</sequence>